<evidence type="ECO:0000256" key="1">
    <source>
        <dbReference type="ARBA" id="ARBA00005850"/>
    </source>
</evidence>
<name>A0AAV3R8L9_LITER</name>
<evidence type="ECO:0000256" key="3">
    <source>
        <dbReference type="ARBA" id="ARBA00023065"/>
    </source>
</evidence>
<dbReference type="InterPro" id="IPR002699">
    <property type="entry name" value="V_ATPase_D"/>
</dbReference>
<evidence type="ECO:0000256" key="2">
    <source>
        <dbReference type="ARBA" id="ARBA00022448"/>
    </source>
</evidence>
<organism evidence="4 5">
    <name type="scientific">Lithospermum erythrorhizon</name>
    <name type="common">Purple gromwell</name>
    <name type="synonym">Lithospermum officinale var. erythrorhizon</name>
    <dbReference type="NCBI Taxonomy" id="34254"/>
    <lineage>
        <taxon>Eukaryota</taxon>
        <taxon>Viridiplantae</taxon>
        <taxon>Streptophyta</taxon>
        <taxon>Embryophyta</taxon>
        <taxon>Tracheophyta</taxon>
        <taxon>Spermatophyta</taxon>
        <taxon>Magnoliopsida</taxon>
        <taxon>eudicotyledons</taxon>
        <taxon>Gunneridae</taxon>
        <taxon>Pentapetalae</taxon>
        <taxon>asterids</taxon>
        <taxon>lamiids</taxon>
        <taxon>Boraginales</taxon>
        <taxon>Boraginaceae</taxon>
        <taxon>Boraginoideae</taxon>
        <taxon>Lithospermeae</taxon>
        <taxon>Lithospermum</taxon>
    </lineage>
</organism>
<evidence type="ECO:0000313" key="4">
    <source>
        <dbReference type="EMBL" id="GAA0172747.1"/>
    </source>
</evidence>
<comment type="similarity">
    <text evidence="1">Belongs to the V-ATPase D subunit family.</text>
</comment>
<keyword evidence="2" id="KW-0813">Transport</keyword>
<accession>A0AAV3R8L9</accession>
<gene>
    <name evidence="4" type="ORF">LIER_26510</name>
</gene>
<comment type="caution">
    <text evidence="4">The sequence shown here is derived from an EMBL/GenBank/DDBJ whole genome shotgun (WGS) entry which is preliminary data.</text>
</comment>
<dbReference type="Gene3D" id="1.10.287.3240">
    <property type="match status" value="1"/>
</dbReference>
<sequence length="109" mass="12421">MAGQNQRMNVVPTVTMLGVMKARLVGATRGHALLKKKTDPLTMQFRQISKNIVSTNEFMGGIMKTSYFTMSAAKYVPGDNIRHVVPEMFKMQLLKRQLPKFDYFTEGEF</sequence>
<keyword evidence="5" id="KW-1185">Reference proteome</keyword>
<evidence type="ECO:0000313" key="5">
    <source>
        <dbReference type="Proteomes" id="UP001454036"/>
    </source>
</evidence>
<dbReference type="EMBL" id="BAABME010008266">
    <property type="protein sequence ID" value="GAA0172747.1"/>
    <property type="molecule type" value="Genomic_DNA"/>
</dbReference>
<reference evidence="4 5" key="1">
    <citation type="submission" date="2024-01" db="EMBL/GenBank/DDBJ databases">
        <title>The complete chloroplast genome sequence of Lithospermum erythrorhizon: insights into the phylogenetic relationship among Boraginaceae species and the maternal lineages of purple gromwells.</title>
        <authorList>
            <person name="Okada T."/>
            <person name="Watanabe K."/>
        </authorList>
    </citation>
    <scope>NUCLEOTIDE SEQUENCE [LARGE SCALE GENOMIC DNA]</scope>
</reference>
<dbReference type="Pfam" id="PF01813">
    <property type="entry name" value="ATP-synt_D"/>
    <property type="match status" value="1"/>
</dbReference>
<dbReference type="AlphaFoldDB" id="A0AAV3R8L9"/>
<dbReference type="GO" id="GO:0046961">
    <property type="term" value="F:proton-transporting ATPase activity, rotational mechanism"/>
    <property type="evidence" value="ECO:0007669"/>
    <property type="project" value="InterPro"/>
</dbReference>
<dbReference type="PANTHER" id="PTHR11671">
    <property type="entry name" value="V-TYPE ATP SYNTHASE SUBUNIT D"/>
    <property type="match status" value="1"/>
</dbReference>
<dbReference type="Proteomes" id="UP001454036">
    <property type="component" value="Unassembled WGS sequence"/>
</dbReference>
<keyword evidence="3" id="KW-0406">Ion transport</keyword>
<protein>
    <submittedName>
        <fullName evidence="4">ATP synthase</fullName>
    </submittedName>
</protein>
<proteinExistence type="inferred from homology"/>